<keyword evidence="6 10" id="KW-0812">Transmembrane</keyword>
<dbReference type="RefSeq" id="WP_379069362.1">
    <property type="nucleotide sequence ID" value="NZ_JBHTIT010000001.1"/>
</dbReference>
<dbReference type="Proteomes" id="UP001597044">
    <property type="component" value="Unassembled WGS sequence"/>
</dbReference>
<dbReference type="SUPFAM" id="SSF54523">
    <property type="entry name" value="Pili subunits"/>
    <property type="match status" value="1"/>
</dbReference>
<evidence type="ECO:0000256" key="9">
    <source>
        <dbReference type="ARBA" id="ARBA00030775"/>
    </source>
</evidence>
<comment type="caution">
    <text evidence="11">The sequence shown here is derived from an EMBL/GenBank/DDBJ whole genome shotgun (WGS) entry which is preliminary data.</text>
</comment>
<dbReference type="NCBIfam" id="TIGR02532">
    <property type="entry name" value="IV_pilin_GFxxxE"/>
    <property type="match status" value="1"/>
</dbReference>
<protein>
    <recommendedName>
        <fullName evidence="2">Type II secretion system protein H</fullName>
    </recommendedName>
    <alternativeName>
        <fullName evidence="9">General secretion pathway protein H</fullName>
    </alternativeName>
</protein>
<keyword evidence="12" id="KW-1185">Reference proteome</keyword>
<evidence type="ECO:0000313" key="11">
    <source>
        <dbReference type="EMBL" id="MFD0949559.1"/>
    </source>
</evidence>
<dbReference type="PROSITE" id="PS00409">
    <property type="entry name" value="PROKAR_NTER_METHYL"/>
    <property type="match status" value="1"/>
</dbReference>
<dbReference type="InterPro" id="IPR002416">
    <property type="entry name" value="T2SS_protein-GspH"/>
</dbReference>
<evidence type="ECO:0000256" key="7">
    <source>
        <dbReference type="ARBA" id="ARBA00022989"/>
    </source>
</evidence>
<accession>A0ABW3HEG9</accession>
<keyword evidence="4" id="KW-0488">Methylation</keyword>
<dbReference type="NCBIfam" id="TIGR01708">
    <property type="entry name" value="typeII_sec_gspH"/>
    <property type="match status" value="1"/>
</dbReference>
<evidence type="ECO:0000256" key="8">
    <source>
        <dbReference type="ARBA" id="ARBA00023136"/>
    </source>
</evidence>
<sequence>MRLLARPKQSGFTLIEVLLVIVLMAVLMGVAVVSLNPSDPSRRVQQERERLQAKIGYARLLAETDQMEVGLQLLPEGYRFLRFDKMRQQWYAIDNDPALKPQETLGIAYSWRDAGVAQSIASTEPKEGAVEPDMLLLSSGEATPGELSIRSRDDARVEPLKLLINDLGDTRYVEDKPAGFGEGSGASTYN</sequence>
<keyword evidence="3" id="KW-1003">Cell membrane</keyword>
<dbReference type="Gene3D" id="3.55.40.10">
    <property type="entry name" value="minor pseudopilin epsh domain"/>
    <property type="match status" value="1"/>
</dbReference>
<evidence type="ECO:0000313" key="12">
    <source>
        <dbReference type="Proteomes" id="UP001597044"/>
    </source>
</evidence>
<dbReference type="InterPro" id="IPR045584">
    <property type="entry name" value="Pilin-like"/>
</dbReference>
<dbReference type="InterPro" id="IPR049875">
    <property type="entry name" value="TypeII_GspH"/>
</dbReference>
<dbReference type="PRINTS" id="PR00885">
    <property type="entry name" value="BCTERIALGSPH"/>
</dbReference>
<evidence type="ECO:0000256" key="10">
    <source>
        <dbReference type="SAM" id="Phobius"/>
    </source>
</evidence>
<dbReference type="Pfam" id="PF07963">
    <property type="entry name" value="N_methyl"/>
    <property type="match status" value="1"/>
</dbReference>
<keyword evidence="5" id="KW-0997">Cell inner membrane</keyword>
<dbReference type="EMBL" id="JBHTIT010000001">
    <property type="protein sequence ID" value="MFD0949559.1"/>
    <property type="molecule type" value="Genomic_DNA"/>
</dbReference>
<dbReference type="InterPro" id="IPR012902">
    <property type="entry name" value="N_methyl_site"/>
</dbReference>
<organism evidence="11 12">
    <name type="scientific">Paraperlucidibaca wandonensis</name>
    <dbReference type="NCBI Taxonomy" id="1268273"/>
    <lineage>
        <taxon>Bacteria</taxon>
        <taxon>Pseudomonadati</taxon>
        <taxon>Pseudomonadota</taxon>
        <taxon>Gammaproteobacteria</taxon>
        <taxon>Moraxellales</taxon>
        <taxon>Moraxellaceae</taxon>
        <taxon>Paraperlucidibaca</taxon>
    </lineage>
</organism>
<feature type="transmembrane region" description="Helical" evidence="10">
    <location>
        <begin position="12"/>
        <end position="35"/>
    </location>
</feature>
<gene>
    <name evidence="11" type="primary">gspH</name>
    <name evidence="11" type="ORF">ACFQ0F_04000</name>
</gene>
<keyword evidence="8 10" id="KW-0472">Membrane</keyword>
<evidence type="ECO:0000256" key="2">
    <source>
        <dbReference type="ARBA" id="ARBA00021549"/>
    </source>
</evidence>
<evidence type="ECO:0000256" key="1">
    <source>
        <dbReference type="ARBA" id="ARBA00004377"/>
    </source>
</evidence>
<keyword evidence="7 10" id="KW-1133">Transmembrane helix</keyword>
<evidence type="ECO:0000256" key="4">
    <source>
        <dbReference type="ARBA" id="ARBA00022481"/>
    </source>
</evidence>
<comment type="subcellular location">
    <subcellularLocation>
        <location evidence="1">Cell inner membrane</location>
        <topology evidence="1">Single-pass membrane protein</topology>
    </subcellularLocation>
</comment>
<evidence type="ECO:0000256" key="5">
    <source>
        <dbReference type="ARBA" id="ARBA00022519"/>
    </source>
</evidence>
<evidence type="ECO:0000256" key="3">
    <source>
        <dbReference type="ARBA" id="ARBA00022475"/>
    </source>
</evidence>
<proteinExistence type="predicted"/>
<reference evidence="12" key="1">
    <citation type="journal article" date="2019" name="Int. J. Syst. Evol. Microbiol.">
        <title>The Global Catalogue of Microorganisms (GCM) 10K type strain sequencing project: providing services to taxonomists for standard genome sequencing and annotation.</title>
        <authorList>
            <consortium name="The Broad Institute Genomics Platform"/>
            <consortium name="The Broad Institute Genome Sequencing Center for Infectious Disease"/>
            <person name="Wu L."/>
            <person name="Ma J."/>
        </authorList>
    </citation>
    <scope>NUCLEOTIDE SEQUENCE [LARGE SCALE GENOMIC DNA]</scope>
    <source>
        <strain evidence="12">CCUG 63419</strain>
    </source>
</reference>
<evidence type="ECO:0000256" key="6">
    <source>
        <dbReference type="ARBA" id="ARBA00022692"/>
    </source>
</evidence>
<name>A0ABW3HEG9_9GAMM</name>